<proteinExistence type="predicted"/>
<keyword evidence="1" id="KW-0812">Transmembrane</keyword>
<name>A0A857MPC5_9BACT</name>
<reference evidence="2" key="1">
    <citation type="journal article" date="2021" name="Nat. Microbiol.">
        <title>Cocultivation of an ultrasmall environmental parasitic bacterium with lytic ability against bacteria associated with wastewater foams.</title>
        <authorList>
            <person name="Batinovic S."/>
            <person name="Rose J.J.A."/>
            <person name="Ratcliffe J."/>
            <person name="Seviour R.J."/>
            <person name="Petrovski S."/>
        </authorList>
    </citation>
    <scope>NUCLEOTIDE SEQUENCE</scope>
    <source>
        <strain evidence="2">JR1</strain>
    </source>
</reference>
<keyword evidence="1" id="KW-1133">Transmembrane helix</keyword>
<dbReference type="AlphaFoldDB" id="A0A857MPC5"/>
<feature type="transmembrane region" description="Helical" evidence="1">
    <location>
        <begin position="45"/>
        <end position="64"/>
    </location>
</feature>
<accession>A0A857MPC5</accession>
<keyword evidence="1" id="KW-0472">Membrane</keyword>
<dbReference type="Proteomes" id="UP001059824">
    <property type="component" value="Chromosome"/>
</dbReference>
<evidence type="ECO:0000313" key="2">
    <source>
        <dbReference type="EMBL" id="QHN43099.1"/>
    </source>
</evidence>
<dbReference type="RefSeq" id="WP_260762936.1">
    <property type="nucleotide sequence ID" value="NZ_CP045921.1"/>
</dbReference>
<gene>
    <name evidence="2" type="ORF">GII36_04560</name>
</gene>
<dbReference type="EMBL" id="CP045921">
    <property type="protein sequence ID" value="QHN43099.1"/>
    <property type="molecule type" value="Genomic_DNA"/>
</dbReference>
<sequence>MSKQKKKRNKPYTGAGSNAVRPQTIRVEAVQRNKAQLWWHDRKHVLKPALIAAAVVIILGYLLYELFRLIFVGV</sequence>
<evidence type="ECO:0000256" key="1">
    <source>
        <dbReference type="SAM" id="Phobius"/>
    </source>
</evidence>
<evidence type="ECO:0000313" key="3">
    <source>
        <dbReference type="Proteomes" id="UP001059824"/>
    </source>
</evidence>
<keyword evidence="3" id="KW-1185">Reference proteome</keyword>
<organism evidence="2 3">
    <name type="scientific">Candidatus Mycosynbacter amalyticus</name>
    <dbReference type="NCBI Taxonomy" id="2665156"/>
    <lineage>
        <taxon>Bacteria</taxon>
        <taxon>Candidatus Saccharimonadota</taxon>
        <taxon>Candidatus Saccharimonadota incertae sedis</taxon>
        <taxon>Candidatus Mycosynbacter</taxon>
    </lineage>
</organism>
<dbReference type="KEGG" id="mama:GII36_04560"/>
<protein>
    <submittedName>
        <fullName evidence="2">Uncharacterized protein</fullName>
    </submittedName>
</protein>